<name>U5DB94_AMBTC</name>
<dbReference type="Gene3D" id="3.40.50.10900">
    <property type="entry name" value="PAC-like subunit"/>
    <property type="match status" value="2"/>
</dbReference>
<evidence type="ECO:0000256" key="3">
    <source>
        <dbReference type="ARBA" id="ARBA00025745"/>
    </source>
</evidence>
<dbReference type="Pfam" id="PF09754">
    <property type="entry name" value="PAC2"/>
    <property type="match status" value="1"/>
</dbReference>
<dbReference type="GO" id="GO:0005634">
    <property type="term" value="C:nucleus"/>
    <property type="evidence" value="ECO:0000318"/>
    <property type="project" value="GO_Central"/>
</dbReference>
<dbReference type="InterPro" id="IPR016562">
    <property type="entry name" value="Proteasome_assmbl_chp_2_euk"/>
</dbReference>
<gene>
    <name evidence="5" type="ORF">AMTR_s00059p00192890</name>
</gene>
<evidence type="ECO:0000256" key="1">
    <source>
        <dbReference type="ARBA" id="ARBA00019186"/>
    </source>
</evidence>
<dbReference type="InterPro" id="IPR038389">
    <property type="entry name" value="PSMG2_sf"/>
</dbReference>
<comment type="subunit">
    <text evidence="4">Forms a heterodimer with PSMG1.</text>
</comment>
<dbReference type="OrthoDB" id="10260712at2759"/>
<evidence type="ECO:0000256" key="2">
    <source>
        <dbReference type="ARBA" id="ARBA00023186"/>
    </source>
</evidence>
<proteinExistence type="inferred from homology"/>
<organism evidence="5 6">
    <name type="scientific">Amborella trichopoda</name>
    <dbReference type="NCBI Taxonomy" id="13333"/>
    <lineage>
        <taxon>Eukaryota</taxon>
        <taxon>Viridiplantae</taxon>
        <taxon>Streptophyta</taxon>
        <taxon>Embryophyta</taxon>
        <taxon>Tracheophyta</taxon>
        <taxon>Spermatophyta</taxon>
        <taxon>Magnoliopsida</taxon>
        <taxon>Amborellales</taxon>
        <taxon>Amborellaceae</taxon>
        <taxon>Amborella</taxon>
    </lineage>
</organism>
<dbReference type="PANTHER" id="PTHR12970">
    <property type="entry name" value="PROTEASOME ASSEMBLY CHAPERONE 2"/>
    <property type="match status" value="1"/>
</dbReference>
<comment type="function">
    <text evidence="4">Chaperone protein which promotes assembly of the 20S proteasome as part of a heterodimer with PSMG1.</text>
</comment>
<keyword evidence="2 4" id="KW-0143">Chaperone</keyword>
<dbReference type="Gramene" id="ERN17668">
    <property type="protein sequence ID" value="ERN17668"/>
    <property type="gene ID" value="AMTR_s00059p00192890"/>
</dbReference>
<evidence type="ECO:0000313" key="5">
    <source>
        <dbReference type="EMBL" id="ERN17668.1"/>
    </source>
</evidence>
<dbReference type="PIRSF" id="PIRSF010044">
    <property type="entry name" value="UCP010044"/>
    <property type="match status" value="1"/>
</dbReference>
<dbReference type="FunFam" id="3.40.50.10900:FF:000005">
    <property type="entry name" value="Proteasome assembly chaperone 2"/>
    <property type="match status" value="1"/>
</dbReference>
<dbReference type="HOGENOM" id="CLU_062640_0_0_1"/>
<keyword evidence="6" id="KW-1185">Reference proteome</keyword>
<dbReference type="EMBL" id="KI392312">
    <property type="protein sequence ID" value="ERN17668.1"/>
    <property type="molecule type" value="Genomic_DNA"/>
</dbReference>
<comment type="similarity">
    <text evidence="3 4">Belongs to the PSMG2 family.</text>
</comment>
<reference evidence="6" key="1">
    <citation type="journal article" date="2013" name="Science">
        <title>The Amborella genome and the evolution of flowering plants.</title>
        <authorList>
            <consortium name="Amborella Genome Project"/>
        </authorList>
    </citation>
    <scope>NUCLEOTIDE SEQUENCE [LARGE SCALE GENOMIC DNA]</scope>
</reference>
<dbReference type="eggNOG" id="KOG3112">
    <property type="taxonomic scope" value="Eukaryota"/>
</dbReference>
<dbReference type="PANTHER" id="PTHR12970:SF1">
    <property type="entry name" value="PROTEASOME ASSEMBLY CHAPERONE 2"/>
    <property type="match status" value="1"/>
</dbReference>
<dbReference type="STRING" id="13333.U5DB94"/>
<dbReference type="OMA" id="WKEHTGE"/>
<accession>U5DB94</accession>
<dbReference type="GO" id="GO:0005829">
    <property type="term" value="C:cytosol"/>
    <property type="evidence" value="ECO:0000318"/>
    <property type="project" value="GO_Central"/>
</dbReference>
<dbReference type="KEGG" id="atr:18446013"/>
<dbReference type="AlphaFoldDB" id="U5DB94"/>
<evidence type="ECO:0000313" key="6">
    <source>
        <dbReference type="Proteomes" id="UP000017836"/>
    </source>
</evidence>
<dbReference type="FunFam" id="3.40.50.10900:FF:000004">
    <property type="entry name" value="Proteasome assembly chaperone 2"/>
    <property type="match status" value="1"/>
</dbReference>
<sequence>MEFVAEEGRQLNSSSSTLILPALSIGNIGQLAVDLLIASLNAKRVGFLDEPSVLPCVGNDAYGPMPEGDLAIPLEVYDAPSHGLSLIQQRSPVVKGMMIEFAKNLASCASDMGKTHIIILSGLDSGRRRRCDLSSNMQIHYISSASVDGTDEVCKHLGWKRLPEYSPTQKRWQYLVSLSEGNIVPDDFLSFDDELTDEDYYPSLPFAALFSCCKAKDLKVTCILSYCSEGDNIPDSFRMAEAACHLLGVRMNDIHANEPGGWLIPLSWKTVYGPPPDISLF</sequence>
<dbReference type="GO" id="GO:0043248">
    <property type="term" value="P:proteasome assembly"/>
    <property type="evidence" value="ECO:0000318"/>
    <property type="project" value="GO_Central"/>
</dbReference>
<evidence type="ECO:0000256" key="4">
    <source>
        <dbReference type="PIRNR" id="PIRNR010044"/>
    </source>
</evidence>
<dbReference type="InterPro" id="IPR019151">
    <property type="entry name" value="Proteasome_assmbl_chaperone_2"/>
</dbReference>
<dbReference type="Proteomes" id="UP000017836">
    <property type="component" value="Unassembled WGS sequence"/>
</dbReference>
<protein>
    <recommendedName>
        <fullName evidence="1 4">Proteasome assembly chaperone 2</fullName>
    </recommendedName>
</protein>